<feature type="transmembrane region" description="Helical" evidence="2">
    <location>
        <begin position="87"/>
        <end position="106"/>
    </location>
</feature>
<evidence type="ECO:0000313" key="3">
    <source>
        <dbReference type="EMBL" id="KZV83271.1"/>
    </source>
</evidence>
<dbReference type="AlphaFoldDB" id="A0A165CW85"/>
<dbReference type="EMBL" id="KV426281">
    <property type="protein sequence ID" value="KZV83271.1"/>
    <property type="molecule type" value="Genomic_DNA"/>
</dbReference>
<name>A0A165CW85_EXIGL</name>
<reference evidence="3 4" key="1">
    <citation type="journal article" date="2016" name="Mol. Biol. Evol.">
        <title>Comparative Genomics of Early-Diverging Mushroom-Forming Fungi Provides Insights into the Origins of Lignocellulose Decay Capabilities.</title>
        <authorList>
            <person name="Nagy L.G."/>
            <person name="Riley R."/>
            <person name="Tritt A."/>
            <person name="Adam C."/>
            <person name="Daum C."/>
            <person name="Floudas D."/>
            <person name="Sun H."/>
            <person name="Yadav J.S."/>
            <person name="Pangilinan J."/>
            <person name="Larsson K.H."/>
            <person name="Matsuura K."/>
            <person name="Barry K."/>
            <person name="Labutti K."/>
            <person name="Kuo R."/>
            <person name="Ohm R.A."/>
            <person name="Bhattacharya S.S."/>
            <person name="Shirouzu T."/>
            <person name="Yoshinaga Y."/>
            <person name="Martin F.M."/>
            <person name="Grigoriev I.V."/>
            <person name="Hibbett D.S."/>
        </authorList>
    </citation>
    <scope>NUCLEOTIDE SEQUENCE [LARGE SCALE GENOMIC DNA]</scope>
    <source>
        <strain evidence="3 4">HHB12029</strain>
    </source>
</reference>
<feature type="transmembrane region" description="Helical" evidence="2">
    <location>
        <begin position="126"/>
        <end position="152"/>
    </location>
</feature>
<evidence type="ECO:0000256" key="2">
    <source>
        <dbReference type="SAM" id="Phobius"/>
    </source>
</evidence>
<dbReference type="STRING" id="1314781.A0A165CW85"/>
<evidence type="ECO:0000256" key="1">
    <source>
        <dbReference type="SAM" id="MobiDB-lite"/>
    </source>
</evidence>
<protein>
    <recommendedName>
        <fullName evidence="5">Glycosyltransferase family 69 protein</fullName>
    </recommendedName>
</protein>
<feature type="compositionally biased region" description="Acidic residues" evidence="1">
    <location>
        <begin position="192"/>
        <end position="206"/>
    </location>
</feature>
<evidence type="ECO:0000313" key="4">
    <source>
        <dbReference type="Proteomes" id="UP000077266"/>
    </source>
</evidence>
<organism evidence="3 4">
    <name type="scientific">Exidia glandulosa HHB12029</name>
    <dbReference type="NCBI Taxonomy" id="1314781"/>
    <lineage>
        <taxon>Eukaryota</taxon>
        <taxon>Fungi</taxon>
        <taxon>Dikarya</taxon>
        <taxon>Basidiomycota</taxon>
        <taxon>Agaricomycotina</taxon>
        <taxon>Agaricomycetes</taxon>
        <taxon>Auriculariales</taxon>
        <taxon>Exidiaceae</taxon>
        <taxon>Exidia</taxon>
    </lineage>
</organism>
<proteinExistence type="predicted"/>
<keyword evidence="2" id="KW-1133">Transmembrane helix</keyword>
<gene>
    <name evidence="3" type="ORF">EXIGLDRAFT_843108</name>
</gene>
<dbReference type="PANTHER" id="PTHR34144:SF7">
    <property type="entry name" value="EXPORT PROTEIN (CAP59), PUTATIVE (AFU_ORTHOLOGUE AFUA_7G05020)-RELATED"/>
    <property type="match status" value="1"/>
</dbReference>
<dbReference type="Pfam" id="PF11735">
    <property type="entry name" value="CAP59_mtransfer"/>
    <property type="match status" value="1"/>
</dbReference>
<dbReference type="InterPro" id="IPR021047">
    <property type="entry name" value="Mannosyltransferase_CMT1"/>
</dbReference>
<dbReference type="PANTHER" id="PTHR34144">
    <property type="entry name" value="CHROMOSOME 8, WHOLE GENOME SHOTGUN SEQUENCE"/>
    <property type="match status" value="1"/>
</dbReference>
<dbReference type="Proteomes" id="UP000077266">
    <property type="component" value="Unassembled WGS sequence"/>
</dbReference>
<accession>A0A165CW85</accession>
<keyword evidence="2" id="KW-0812">Transmembrane</keyword>
<keyword evidence="2" id="KW-0472">Membrane</keyword>
<dbReference type="OrthoDB" id="262547at2759"/>
<dbReference type="InParanoid" id="A0A165CW85"/>
<keyword evidence="4" id="KW-1185">Reference proteome</keyword>
<evidence type="ECO:0008006" key="5">
    <source>
        <dbReference type="Google" id="ProtNLM"/>
    </source>
</evidence>
<feature type="region of interest" description="Disordered" evidence="1">
    <location>
        <begin position="183"/>
        <end position="209"/>
    </location>
</feature>
<feature type="transmembrane region" description="Helical" evidence="2">
    <location>
        <begin position="232"/>
        <end position="250"/>
    </location>
</feature>
<sequence length="634" mass="73228">MSKWQFGTVRQPSDLHRTPPLLFGTGISPLYSQPSRRGSPTAMSYDLRRRSKAMADSFHRETLAIWDRIPSSVQNGVVAILKTIFGLYPYFVSALVLYLVSTSVYYKWKSTAGRWVQDATWPPQRTFFVLSLVAVPGWAATMTVLVVVWRVFIPLALRCYKACRGRPSTDTFLLLPIRSTFQDEGPRGEAPIDAEGDATDSDDGETDTLVGHAVPKEQQTARSTSPRRIQGWWARLIIYLALSACGLYMWQTREWERDWKYRDSIDSAVKEVSTRGNNNGQRVFLVAMFHDNHDVLPFWTEQMTRLIYFLGTDNVFVSIVESYSNDDSADQLERFAQRLTGMGVRHRILVRDTSVNRDFKSDRRHIRFLAKTRNLAMQPLLELAARGETFDRIVWSNDVFVHAEAVVELLRTHNGNYDMVCGLDFNFFGQYDLWVIRDRLGGFISGLYPFFFEEVGMRMVMRDDPAPVFACWNGILAVTAEPFIPPELRKKNATQLSTAPLDPPLPPTHPLFPEHATTAPFDMPALVFRDSNGDKECFSSESFLMPYDLRRMFLKGRMWAVPSVINTYYYDKYIWFKYFLRHWVVQWYVRSIENGYRYQLAKTIIGIAEDVYVWDGGHCHGAHFNLTERSIRRR</sequence>